<feature type="compositionally biased region" description="Polar residues" evidence="1">
    <location>
        <begin position="137"/>
        <end position="163"/>
    </location>
</feature>
<sequence length="291" mass="32580">MPLNTIPTPCVYPIVPYSESNCSSISCAYPFDSCFQSPSNHNNVSQTIRSLMSSLSQELFTELIKPWLLQIVISNTEPHIDENSTSGSGLQINGIKNFDLLGNFLTISSKTLQHRNKTFFSDSSDAEYTRVNSFSQDLRASAQRQESASPRLSTIRSRSTSATHRPDVAFQQSQIIGRKHVHLHGGTRLQPLETRPESGTSHEEINRGPFCSNLSMELLRGRSILHPFHNYNPSPRTQHTSRNYDTLPPLSAVSTIPTNPQASLIPRLQAPNNTKRWFLKTLYVVVLSISD</sequence>
<keyword evidence="3" id="KW-1185">Reference proteome</keyword>
<dbReference type="AlphaFoldDB" id="A0ABD2Q7K6"/>
<reference evidence="2 3" key="1">
    <citation type="submission" date="2024-11" db="EMBL/GenBank/DDBJ databases">
        <title>Adaptive evolution of stress response genes in parasites aligns with host niche diversity.</title>
        <authorList>
            <person name="Hahn C."/>
            <person name="Resl P."/>
        </authorList>
    </citation>
    <scope>NUCLEOTIDE SEQUENCE [LARGE SCALE GENOMIC DNA]</scope>
    <source>
        <strain evidence="2">EGGRZ-B1_66</strain>
        <tissue evidence="2">Body</tissue>
    </source>
</reference>
<evidence type="ECO:0000313" key="3">
    <source>
        <dbReference type="Proteomes" id="UP001626550"/>
    </source>
</evidence>
<gene>
    <name evidence="2" type="ORF">Ciccas_005993</name>
</gene>
<evidence type="ECO:0000313" key="2">
    <source>
        <dbReference type="EMBL" id="KAL3315373.1"/>
    </source>
</evidence>
<feature type="region of interest" description="Disordered" evidence="1">
    <location>
        <begin position="137"/>
        <end position="166"/>
    </location>
</feature>
<dbReference type="Proteomes" id="UP001626550">
    <property type="component" value="Unassembled WGS sequence"/>
</dbReference>
<protein>
    <submittedName>
        <fullName evidence="2">Uncharacterized protein</fullName>
    </submittedName>
</protein>
<comment type="caution">
    <text evidence="2">The sequence shown here is derived from an EMBL/GenBank/DDBJ whole genome shotgun (WGS) entry which is preliminary data.</text>
</comment>
<proteinExistence type="predicted"/>
<accession>A0ABD2Q7K6</accession>
<dbReference type="EMBL" id="JBJKFK010000766">
    <property type="protein sequence ID" value="KAL3315373.1"/>
    <property type="molecule type" value="Genomic_DNA"/>
</dbReference>
<name>A0ABD2Q7K6_9PLAT</name>
<evidence type="ECO:0000256" key="1">
    <source>
        <dbReference type="SAM" id="MobiDB-lite"/>
    </source>
</evidence>
<organism evidence="2 3">
    <name type="scientific">Cichlidogyrus casuarinus</name>
    <dbReference type="NCBI Taxonomy" id="1844966"/>
    <lineage>
        <taxon>Eukaryota</taxon>
        <taxon>Metazoa</taxon>
        <taxon>Spiralia</taxon>
        <taxon>Lophotrochozoa</taxon>
        <taxon>Platyhelminthes</taxon>
        <taxon>Monogenea</taxon>
        <taxon>Monopisthocotylea</taxon>
        <taxon>Dactylogyridea</taxon>
        <taxon>Ancyrocephalidae</taxon>
        <taxon>Cichlidogyrus</taxon>
    </lineage>
</organism>